<comment type="similarity">
    <text evidence="2">Belongs to the nitroreductase family.</text>
</comment>
<sequence>MTLAQRTAAPAAPASSVSEALRSRRSVRAFRPTPVPRELVEELLALASRSASNSNTQPWRVHVVTGDAKRRLAEDLWEALDAGHRHPQPGYTYQPAPEAWVEPFRSRRAAFGDQLYRQCLGVEHDDAEGRDCHHRRNYEFFGAPVGMILTVSAHPLDGALVDAGQFLQGLMLAAREAGLDTCAQASFIDFHRVLRRHLDIGDDQIVVCGVALGYADHEHPLDEVVTPREAVSAFATFHGDGGS</sequence>
<dbReference type="InterPro" id="IPR029479">
    <property type="entry name" value="Nitroreductase"/>
</dbReference>
<evidence type="ECO:0000256" key="2">
    <source>
        <dbReference type="ARBA" id="ARBA00007118"/>
    </source>
</evidence>
<dbReference type="Pfam" id="PF00881">
    <property type="entry name" value="Nitroreductase"/>
    <property type="match status" value="1"/>
</dbReference>
<comment type="caution">
    <text evidence="7">The sequence shown here is derived from an EMBL/GenBank/DDBJ whole genome shotgun (WGS) entry which is preliminary data.</text>
</comment>
<evidence type="ECO:0000256" key="3">
    <source>
        <dbReference type="ARBA" id="ARBA00022630"/>
    </source>
</evidence>
<keyword evidence="5" id="KW-0560">Oxidoreductase</keyword>
<dbReference type="CDD" id="cd02136">
    <property type="entry name" value="PnbA_NfnB-like"/>
    <property type="match status" value="1"/>
</dbReference>
<dbReference type="GO" id="GO:0016491">
    <property type="term" value="F:oxidoreductase activity"/>
    <property type="evidence" value="ECO:0007669"/>
    <property type="project" value="UniProtKB-KW"/>
</dbReference>
<dbReference type="Proteomes" id="UP000535890">
    <property type="component" value="Unassembled WGS sequence"/>
</dbReference>
<feature type="domain" description="Nitroreductase" evidence="6">
    <location>
        <begin position="21"/>
        <end position="214"/>
    </location>
</feature>
<dbReference type="RefSeq" id="WP_179795129.1">
    <property type="nucleotide sequence ID" value="NZ_BAABHP010000025.1"/>
</dbReference>
<evidence type="ECO:0000256" key="1">
    <source>
        <dbReference type="ARBA" id="ARBA00001917"/>
    </source>
</evidence>
<keyword evidence="3" id="KW-0285">Flavoprotein</keyword>
<reference evidence="7 8" key="1">
    <citation type="submission" date="2020-07" db="EMBL/GenBank/DDBJ databases">
        <title>Sequencing the genomes of 1000 actinobacteria strains.</title>
        <authorList>
            <person name="Klenk H.-P."/>
        </authorList>
    </citation>
    <scope>NUCLEOTIDE SEQUENCE [LARGE SCALE GENOMIC DNA]</scope>
    <source>
        <strain evidence="7 8">DSM 45772</strain>
    </source>
</reference>
<dbReference type="PANTHER" id="PTHR43673:SF2">
    <property type="entry name" value="NITROREDUCTASE"/>
    <property type="match status" value="1"/>
</dbReference>
<organism evidence="7 8">
    <name type="scientific">Actinomycetospora corticicola</name>
    <dbReference type="NCBI Taxonomy" id="663602"/>
    <lineage>
        <taxon>Bacteria</taxon>
        <taxon>Bacillati</taxon>
        <taxon>Actinomycetota</taxon>
        <taxon>Actinomycetes</taxon>
        <taxon>Pseudonocardiales</taxon>
        <taxon>Pseudonocardiaceae</taxon>
        <taxon>Actinomycetospora</taxon>
    </lineage>
</organism>
<evidence type="ECO:0000256" key="4">
    <source>
        <dbReference type="ARBA" id="ARBA00022643"/>
    </source>
</evidence>
<dbReference type="PANTHER" id="PTHR43673">
    <property type="entry name" value="NAD(P)H NITROREDUCTASE YDGI-RELATED"/>
    <property type="match status" value="1"/>
</dbReference>
<comment type="cofactor">
    <cofactor evidence="1">
        <name>FMN</name>
        <dbReference type="ChEBI" id="CHEBI:58210"/>
    </cofactor>
</comment>
<protein>
    <submittedName>
        <fullName evidence="7">Nitroreductase</fullName>
    </submittedName>
</protein>
<evidence type="ECO:0000313" key="8">
    <source>
        <dbReference type="Proteomes" id="UP000535890"/>
    </source>
</evidence>
<accession>A0A7Y9DXW6</accession>
<gene>
    <name evidence="7" type="ORF">BJ983_003675</name>
</gene>
<name>A0A7Y9DXW6_9PSEU</name>
<keyword evidence="8" id="KW-1185">Reference proteome</keyword>
<dbReference type="AlphaFoldDB" id="A0A7Y9DXW6"/>
<evidence type="ECO:0000313" key="7">
    <source>
        <dbReference type="EMBL" id="NYD37573.1"/>
    </source>
</evidence>
<dbReference type="Gene3D" id="3.40.109.10">
    <property type="entry name" value="NADH Oxidase"/>
    <property type="match status" value="1"/>
</dbReference>
<evidence type="ECO:0000259" key="6">
    <source>
        <dbReference type="Pfam" id="PF00881"/>
    </source>
</evidence>
<evidence type="ECO:0000256" key="5">
    <source>
        <dbReference type="ARBA" id="ARBA00023002"/>
    </source>
</evidence>
<keyword evidence="4" id="KW-0288">FMN</keyword>
<proteinExistence type="inferred from homology"/>
<dbReference type="SUPFAM" id="SSF55469">
    <property type="entry name" value="FMN-dependent nitroreductase-like"/>
    <property type="match status" value="1"/>
</dbReference>
<dbReference type="InterPro" id="IPR000415">
    <property type="entry name" value="Nitroreductase-like"/>
</dbReference>
<dbReference type="EMBL" id="JACCBN010000001">
    <property type="protein sequence ID" value="NYD37573.1"/>
    <property type="molecule type" value="Genomic_DNA"/>
</dbReference>